<evidence type="ECO:0000313" key="1">
    <source>
        <dbReference type="EMBL" id="KIL67240.1"/>
    </source>
</evidence>
<organism evidence="1 2">
    <name type="scientific">Amanita muscaria (strain Koide BX008)</name>
    <dbReference type="NCBI Taxonomy" id="946122"/>
    <lineage>
        <taxon>Eukaryota</taxon>
        <taxon>Fungi</taxon>
        <taxon>Dikarya</taxon>
        <taxon>Basidiomycota</taxon>
        <taxon>Agaricomycotina</taxon>
        <taxon>Agaricomycetes</taxon>
        <taxon>Agaricomycetidae</taxon>
        <taxon>Agaricales</taxon>
        <taxon>Pluteineae</taxon>
        <taxon>Amanitaceae</taxon>
        <taxon>Amanita</taxon>
    </lineage>
</organism>
<dbReference type="InParanoid" id="A0A0C2SUY4"/>
<protein>
    <submittedName>
        <fullName evidence="1">Uncharacterized protein</fullName>
    </submittedName>
</protein>
<sequence>METGYCSKLHKILEWTRPEVTQVVSDIQEDIITLHSNLTCQWQCTLSLRQVQAMVQISTVNVTVHARRSSGGQESITFANVPSPPRFNDILDRLAREGTWYLEVPKSNVVLTSSP</sequence>
<evidence type="ECO:0000313" key="2">
    <source>
        <dbReference type="Proteomes" id="UP000054549"/>
    </source>
</evidence>
<keyword evidence="2" id="KW-1185">Reference proteome</keyword>
<dbReference type="HOGENOM" id="CLU_2108421_0_0_1"/>
<dbReference type="Proteomes" id="UP000054549">
    <property type="component" value="Unassembled WGS sequence"/>
</dbReference>
<dbReference type="EMBL" id="KN818232">
    <property type="protein sequence ID" value="KIL67240.1"/>
    <property type="molecule type" value="Genomic_DNA"/>
</dbReference>
<proteinExistence type="predicted"/>
<dbReference type="AlphaFoldDB" id="A0A0C2SUY4"/>
<name>A0A0C2SUY4_AMAMK</name>
<accession>A0A0C2SUY4</accession>
<reference evidence="1 2" key="1">
    <citation type="submission" date="2014-04" db="EMBL/GenBank/DDBJ databases">
        <title>Evolutionary Origins and Diversification of the Mycorrhizal Mutualists.</title>
        <authorList>
            <consortium name="DOE Joint Genome Institute"/>
            <consortium name="Mycorrhizal Genomics Consortium"/>
            <person name="Kohler A."/>
            <person name="Kuo A."/>
            <person name="Nagy L.G."/>
            <person name="Floudas D."/>
            <person name="Copeland A."/>
            <person name="Barry K.W."/>
            <person name="Cichocki N."/>
            <person name="Veneault-Fourrey C."/>
            <person name="LaButti K."/>
            <person name="Lindquist E.A."/>
            <person name="Lipzen A."/>
            <person name="Lundell T."/>
            <person name="Morin E."/>
            <person name="Murat C."/>
            <person name="Riley R."/>
            <person name="Ohm R."/>
            <person name="Sun H."/>
            <person name="Tunlid A."/>
            <person name="Henrissat B."/>
            <person name="Grigoriev I.V."/>
            <person name="Hibbett D.S."/>
            <person name="Martin F."/>
        </authorList>
    </citation>
    <scope>NUCLEOTIDE SEQUENCE [LARGE SCALE GENOMIC DNA]</scope>
    <source>
        <strain evidence="1 2">Koide BX008</strain>
    </source>
</reference>
<gene>
    <name evidence="1" type="ORF">M378DRAFT_159644</name>
</gene>